<feature type="transmembrane region" description="Helical" evidence="5">
    <location>
        <begin position="141"/>
        <end position="163"/>
    </location>
</feature>
<dbReference type="PANTHER" id="PTHR37422:SF13">
    <property type="entry name" value="LIPOPOLYSACCHARIDE BIOSYNTHESIS PROTEIN PA4999-RELATED"/>
    <property type="match status" value="1"/>
</dbReference>
<gene>
    <name evidence="7" type="ORF">H9L05_10280</name>
</gene>
<evidence type="ECO:0000313" key="8">
    <source>
        <dbReference type="Proteomes" id="UP000516093"/>
    </source>
</evidence>
<dbReference type="Pfam" id="PF04932">
    <property type="entry name" value="Wzy_C"/>
    <property type="match status" value="1"/>
</dbReference>
<keyword evidence="3 5" id="KW-1133">Transmembrane helix</keyword>
<dbReference type="EMBL" id="CP060784">
    <property type="protein sequence ID" value="QNP53870.1"/>
    <property type="molecule type" value="Genomic_DNA"/>
</dbReference>
<evidence type="ECO:0000256" key="3">
    <source>
        <dbReference type="ARBA" id="ARBA00022989"/>
    </source>
</evidence>
<dbReference type="AlphaFoldDB" id="A0A7H0H004"/>
<evidence type="ECO:0000256" key="5">
    <source>
        <dbReference type="SAM" id="Phobius"/>
    </source>
</evidence>
<keyword evidence="4 5" id="KW-0472">Membrane</keyword>
<dbReference type="Proteomes" id="UP000516093">
    <property type="component" value="Chromosome"/>
</dbReference>
<feature type="transmembrane region" description="Helical" evidence="5">
    <location>
        <begin position="199"/>
        <end position="216"/>
    </location>
</feature>
<dbReference type="GO" id="GO:0016874">
    <property type="term" value="F:ligase activity"/>
    <property type="evidence" value="ECO:0007669"/>
    <property type="project" value="UniProtKB-KW"/>
</dbReference>
<comment type="subcellular location">
    <subcellularLocation>
        <location evidence="1">Membrane</location>
        <topology evidence="1">Multi-pass membrane protein</topology>
    </subcellularLocation>
</comment>
<accession>A0A7H0H004</accession>
<name>A0A7H0H004_9BACT</name>
<dbReference type="InterPro" id="IPR051533">
    <property type="entry name" value="WaaL-like"/>
</dbReference>
<evidence type="ECO:0000256" key="2">
    <source>
        <dbReference type="ARBA" id="ARBA00022692"/>
    </source>
</evidence>
<dbReference type="KEGG" id="hqi:H9L05_10280"/>
<keyword evidence="2 5" id="KW-0812">Transmembrane</keyword>
<evidence type="ECO:0000313" key="7">
    <source>
        <dbReference type="EMBL" id="QNP53870.1"/>
    </source>
</evidence>
<feature type="transmembrane region" description="Helical" evidence="5">
    <location>
        <begin position="6"/>
        <end position="35"/>
    </location>
</feature>
<sequence length="228" mass="25906">MATAFLILYLYLLSVRSGLVAFNVLGIVTLLLCLVKRYYHQALSIGVLLLVLPFLSFWCFPTFHNKYYNTKDDVGRVEEVSSANNFSLVGRVYSYKVGLQIAQAHPFVGVSKADMQDEIATYYKADFPDIEPSAYLLPHNQFLYCLVAFGEFGLLIFIGCFYYPLFWSRTKTAPLLIAQYIIISLSFLVEYTLDQKNQTGLLFTLLFLLLPLNGLMSPARSEVGWRPS</sequence>
<evidence type="ECO:0000256" key="4">
    <source>
        <dbReference type="ARBA" id="ARBA00023136"/>
    </source>
</evidence>
<keyword evidence="7" id="KW-0436">Ligase</keyword>
<dbReference type="PANTHER" id="PTHR37422">
    <property type="entry name" value="TEICHURONIC ACID BIOSYNTHESIS PROTEIN TUAE"/>
    <property type="match status" value="1"/>
</dbReference>
<keyword evidence="8" id="KW-1185">Reference proteome</keyword>
<feature type="transmembrane region" description="Helical" evidence="5">
    <location>
        <begin position="175"/>
        <end position="193"/>
    </location>
</feature>
<dbReference type="InterPro" id="IPR007016">
    <property type="entry name" value="O-antigen_ligase-rel_domated"/>
</dbReference>
<organism evidence="7 8">
    <name type="scientific">Hymenobacter qilianensis</name>
    <dbReference type="NCBI Taxonomy" id="1385715"/>
    <lineage>
        <taxon>Bacteria</taxon>
        <taxon>Pseudomonadati</taxon>
        <taxon>Bacteroidota</taxon>
        <taxon>Cytophagia</taxon>
        <taxon>Cytophagales</taxon>
        <taxon>Hymenobacteraceae</taxon>
        <taxon>Hymenobacter</taxon>
    </lineage>
</organism>
<reference evidence="7 8" key="1">
    <citation type="submission" date="2020-08" db="EMBL/GenBank/DDBJ databases">
        <title>Genome sequence of Hymenobacter qilianensis JCM 19763T.</title>
        <authorList>
            <person name="Hyun D.-W."/>
            <person name="Bae J.-W."/>
        </authorList>
    </citation>
    <scope>NUCLEOTIDE SEQUENCE [LARGE SCALE GENOMIC DNA]</scope>
    <source>
        <strain evidence="7 8">JCM 19763</strain>
    </source>
</reference>
<evidence type="ECO:0000256" key="1">
    <source>
        <dbReference type="ARBA" id="ARBA00004141"/>
    </source>
</evidence>
<feature type="domain" description="O-antigen ligase-related" evidence="6">
    <location>
        <begin position="2"/>
        <end position="158"/>
    </location>
</feature>
<dbReference type="GO" id="GO:0016020">
    <property type="term" value="C:membrane"/>
    <property type="evidence" value="ECO:0007669"/>
    <property type="project" value="UniProtKB-SubCell"/>
</dbReference>
<proteinExistence type="predicted"/>
<feature type="transmembrane region" description="Helical" evidence="5">
    <location>
        <begin position="42"/>
        <end position="63"/>
    </location>
</feature>
<protein>
    <submittedName>
        <fullName evidence="7">O-antigen ligase family protein</fullName>
    </submittedName>
</protein>
<evidence type="ECO:0000259" key="6">
    <source>
        <dbReference type="Pfam" id="PF04932"/>
    </source>
</evidence>